<dbReference type="InterPro" id="IPR015943">
    <property type="entry name" value="WD40/YVTN_repeat-like_dom_sf"/>
</dbReference>
<dbReference type="SUPFAM" id="SSF50998">
    <property type="entry name" value="Quinoprotein alcohol dehydrogenase-like"/>
    <property type="match status" value="1"/>
</dbReference>
<evidence type="ECO:0000313" key="4">
    <source>
        <dbReference type="EMBL" id="MBP3960114.1"/>
    </source>
</evidence>
<keyword evidence="5" id="KW-1185">Reference proteome</keyword>
<dbReference type="Proteomes" id="UP000676565">
    <property type="component" value="Unassembled WGS sequence"/>
</dbReference>
<feature type="repeat" description="WD" evidence="3">
    <location>
        <begin position="538"/>
        <end position="579"/>
    </location>
</feature>
<keyword evidence="1 3" id="KW-0853">WD repeat</keyword>
<name>A0ABS5C2A9_9BACT</name>
<dbReference type="SMART" id="SM00320">
    <property type="entry name" value="WD40"/>
    <property type="match status" value="12"/>
</dbReference>
<comment type="caution">
    <text evidence="4">The sequence shown here is derived from an EMBL/GenBank/DDBJ whole genome shotgun (WGS) entry which is preliminary data.</text>
</comment>
<feature type="repeat" description="WD" evidence="3">
    <location>
        <begin position="197"/>
        <end position="228"/>
    </location>
</feature>
<dbReference type="PROSITE" id="PS50082">
    <property type="entry name" value="WD_REPEATS_2"/>
    <property type="match status" value="7"/>
</dbReference>
<dbReference type="Gene3D" id="2.130.10.10">
    <property type="entry name" value="YVTN repeat-like/Quinoprotein amine dehydrogenase"/>
    <property type="match status" value="4"/>
</dbReference>
<evidence type="ECO:0000313" key="5">
    <source>
        <dbReference type="Proteomes" id="UP000676565"/>
    </source>
</evidence>
<dbReference type="CDD" id="cd00200">
    <property type="entry name" value="WD40"/>
    <property type="match status" value="2"/>
</dbReference>
<dbReference type="InterPro" id="IPR001680">
    <property type="entry name" value="WD40_rpt"/>
</dbReference>
<dbReference type="PROSITE" id="PS00678">
    <property type="entry name" value="WD_REPEATS_1"/>
    <property type="match status" value="4"/>
</dbReference>
<dbReference type="RefSeq" id="WP_210661165.1">
    <property type="nucleotide sequence ID" value="NZ_JAGKQQ010000001.1"/>
</dbReference>
<reference evidence="4 5" key="1">
    <citation type="submission" date="2021-04" db="EMBL/GenBank/DDBJ databases">
        <authorList>
            <person name="Ivanova A."/>
        </authorList>
    </citation>
    <scope>NUCLEOTIDE SEQUENCE [LARGE SCALE GENOMIC DNA]</scope>
    <source>
        <strain evidence="4 5">G18</strain>
    </source>
</reference>
<evidence type="ECO:0000256" key="3">
    <source>
        <dbReference type="PROSITE-ProRule" id="PRU00221"/>
    </source>
</evidence>
<dbReference type="PANTHER" id="PTHR19879">
    <property type="entry name" value="TRANSCRIPTION INITIATION FACTOR TFIID"/>
    <property type="match status" value="1"/>
</dbReference>
<feature type="repeat" description="WD" evidence="3">
    <location>
        <begin position="496"/>
        <end position="537"/>
    </location>
</feature>
<keyword evidence="2" id="KW-0677">Repeat</keyword>
<protein>
    <submittedName>
        <fullName evidence="4">WD40 repeat domain-containing protein</fullName>
    </submittedName>
</protein>
<proteinExistence type="predicted"/>
<dbReference type="PANTHER" id="PTHR19879:SF9">
    <property type="entry name" value="TRANSCRIPTION INITIATION FACTOR TFIID SUBUNIT 5"/>
    <property type="match status" value="1"/>
</dbReference>
<dbReference type="PROSITE" id="PS50294">
    <property type="entry name" value="WD_REPEATS_REGION"/>
    <property type="match status" value="7"/>
</dbReference>
<accession>A0ABS5C2A9</accession>
<sequence length="618" mass="66335">MSTPVTTTHTEDSAPIRPSPLVKRVFGEPRFHTDGDIAAIAFSADGSLLSIDEAGVLRHWAPDGAQLARHFLSDIETLWCFSAGAKLLASGNDDLLLWDVKTGQLLRRIEQPADQQSWVTAIAFSADGSTVASGHDDGKIRFWDTAAYKFVGEIAAHPRKGIAAIAFSPNGAFVATAGEDLSVRVWDADTHKPVAELKSHTDRVPALTWSPDSSLLISAGWDTSARVWRPTHPDPLMLLNSHADQVVTVAFSPEGKYLACADSDFDIHLWLDAEAATRGPVLRGHNDEIRCLAFSPDGTRLASAGADRVVHVWDVRDGKLIAGPNPRGRHAITIIPGAPLRLASSGAANVRVWDVESGDEVAPTNLCSAFSVAASPDGKWLGVGGTDYFTQLWDAADGHLAASLEATKPPIGFVTFSPDSKVLAHTSPADGLVWLWTCASGQPDMIIVEAADACTLETLAFHPNGKWIACGGVDYMSTCERDGAVCVWDVTTKEKLCTYDTGVTALAFDPQGKYLAGAGLDDAVYVWDAETQHTVFVFGGHQQNINAVVFDPTGSYLLSAGDDGTVRAWDVLSGRHLVARAFDCPVQSLAFSPDGKYLFCGNSNTTCYQVEFKKFLEE</sequence>
<feature type="repeat" description="WD" evidence="3">
    <location>
        <begin position="239"/>
        <end position="270"/>
    </location>
</feature>
<dbReference type="InterPro" id="IPR011047">
    <property type="entry name" value="Quinoprotein_ADH-like_sf"/>
</dbReference>
<evidence type="ECO:0000256" key="2">
    <source>
        <dbReference type="ARBA" id="ARBA00022737"/>
    </source>
</evidence>
<dbReference type="EMBL" id="JAGKQQ010000001">
    <property type="protein sequence ID" value="MBP3960114.1"/>
    <property type="molecule type" value="Genomic_DNA"/>
</dbReference>
<feature type="repeat" description="WD" evidence="3">
    <location>
        <begin position="112"/>
        <end position="144"/>
    </location>
</feature>
<evidence type="ECO:0000256" key="1">
    <source>
        <dbReference type="ARBA" id="ARBA00022574"/>
    </source>
</evidence>
<feature type="repeat" description="WD" evidence="3">
    <location>
        <begin position="282"/>
        <end position="323"/>
    </location>
</feature>
<organism evidence="4 5">
    <name type="scientific">Gemmata palustris</name>
    <dbReference type="NCBI Taxonomy" id="2822762"/>
    <lineage>
        <taxon>Bacteria</taxon>
        <taxon>Pseudomonadati</taxon>
        <taxon>Planctomycetota</taxon>
        <taxon>Planctomycetia</taxon>
        <taxon>Gemmatales</taxon>
        <taxon>Gemmataceae</taxon>
        <taxon>Gemmata</taxon>
    </lineage>
</organism>
<dbReference type="SUPFAM" id="SSF50978">
    <property type="entry name" value="WD40 repeat-like"/>
    <property type="match status" value="2"/>
</dbReference>
<feature type="repeat" description="WD" evidence="3">
    <location>
        <begin position="162"/>
        <end position="196"/>
    </location>
</feature>
<dbReference type="InterPro" id="IPR036322">
    <property type="entry name" value="WD40_repeat_dom_sf"/>
</dbReference>
<dbReference type="Pfam" id="PF00400">
    <property type="entry name" value="WD40"/>
    <property type="match status" value="9"/>
</dbReference>
<dbReference type="InterPro" id="IPR019775">
    <property type="entry name" value="WD40_repeat_CS"/>
</dbReference>
<dbReference type="PRINTS" id="PR00320">
    <property type="entry name" value="GPROTEINBRPT"/>
</dbReference>
<dbReference type="InterPro" id="IPR020472">
    <property type="entry name" value="WD40_PAC1"/>
</dbReference>
<gene>
    <name evidence="4" type="ORF">J8F10_33225</name>
</gene>